<keyword evidence="11" id="KW-1015">Disulfide bond</keyword>
<dbReference type="GO" id="GO:0004601">
    <property type="term" value="F:peroxidase activity"/>
    <property type="evidence" value="ECO:0007669"/>
    <property type="project" value="UniProtKB-KW"/>
</dbReference>
<evidence type="ECO:0000256" key="6">
    <source>
        <dbReference type="ARBA" id="ARBA00023004"/>
    </source>
</evidence>
<evidence type="ECO:0000256" key="12">
    <source>
        <dbReference type="RuleBase" id="RU363051"/>
    </source>
</evidence>
<feature type="signal peptide" evidence="12">
    <location>
        <begin position="1"/>
        <end position="23"/>
    </location>
</feature>
<dbReference type="FunFam" id="1.10.520.10:FF:000021">
    <property type="entry name" value="Peroxidase"/>
    <property type="match status" value="1"/>
</dbReference>
<feature type="disulfide bond" evidence="11">
    <location>
        <begin position="119"/>
        <end position="202"/>
    </location>
</feature>
<comment type="similarity">
    <text evidence="1 12">Belongs to the peroxidase family. Ligninase subfamily.</text>
</comment>
<dbReference type="PRINTS" id="PR00458">
    <property type="entry name" value="PEROXIDASE"/>
</dbReference>
<keyword evidence="4 9" id="KW-0479">Metal-binding</keyword>
<dbReference type="PANTHER" id="PTHR31356:SF66">
    <property type="entry name" value="CATALASE-PEROXIDASE"/>
    <property type="match status" value="1"/>
</dbReference>
<evidence type="ECO:0000256" key="2">
    <source>
        <dbReference type="ARBA" id="ARBA00022559"/>
    </source>
</evidence>
<feature type="binding site" evidence="9">
    <location>
        <position position="258"/>
    </location>
    <ligand>
        <name>Ca(2+)</name>
        <dbReference type="ChEBI" id="CHEBI:29108"/>
        <label>2</label>
    </ligand>
</feature>
<dbReference type="SUPFAM" id="SSF48113">
    <property type="entry name" value="Heme-dependent peroxidases"/>
    <property type="match status" value="1"/>
</dbReference>
<dbReference type="EMBL" id="JAUKTV010000001">
    <property type="protein sequence ID" value="KAK0748371.1"/>
    <property type="molecule type" value="Genomic_DNA"/>
</dbReference>
<evidence type="ECO:0000313" key="14">
    <source>
        <dbReference type="EMBL" id="KAK0748371.1"/>
    </source>
</evidence>
<feature type="chain" id="PRO_5041485355" description="Peroxidase" evidence="12">
    <location>
        <begin position="24"/>
        <end position="365"/>
    </location>
</feature>
<evidence type="ECO:0000256" key="9">
    <source>
        <dbReference type="PIRSR" id="PIRSR601621-2"/>
    </source>
</evidence>
<proteinExistence type="inferred from homology"/>
<dbReference type="GO" id="GO:0034599">
    <property type="term" value="P:cellular response to oxidative stress"/>
    <property type="evidence" value="ECO:0007669"/>
    <property type="project" value="InterPro"/>
</dbReference>
<dbReference type="GO" id="GO:0042744">
    <property type="term" value="P:hydrogen peroxide catabolic process"/>
    <property type="evidence" value="ECO:0007669"/>
    <property type="project" value="TreeGrafter"/>
</dbReference>
<keyword evidence="7" id="KW-0325">Glycoprotein</keyword>
<evidence type="ECO:0000259" key="13">
    <source>
        <dbReference type="PROSITE" id="PS50873"/>
    </source>
</evidence>
<sequence>MKVSSIAAAWASSTAILSAAVQAHPGMNATVLEALKEADSNKSGELLGDLKWLYPGQLSAVGRLIRSILVDDGFDAQSNEFYGHVPPLHSAACALDTCCVWWYIAEEMTQLFRASDGQCTDAARAAVRLGFHDAAGWSKFTGDFGGADGSIVLAPEEILRPANRGLEEIVQQYKFWYDRWSHFCVGMADLIQMGANVATVVCPLGPRIRSFVGRRDSFVAAPDGLLPSPFDPAEKLIALFRAKTIQPRGLAALLGAHSTSRQFFVNPARAGAPQDSTPGIWDVLYYRQTLAARPPPEIFRFPSDIVLSEHPRLFPAFKTFAGPNGQAPWDFAYAREYVRLSLLGVFNINNLTDCTLVLPAKTSKP</sequence>
<accession>A0AA40EZP0</accession>
<evidence type="ECO:0000313" key="15">
    <source>
        <dbReference type="Proteomes" id="UP001172159"/>
    </source>
</evidence>
<dbReference type="InterPro" id="IPR010255">
    <property type="entry name" value="Haem_peroxidase_sf"/>
</dbReference>
<dbReference type="GO" id="GO:0000302">
    <property type="term" value="P:response to reactive oxygen species"/>
    <property type="evidence" value="ECO:0007669"/>
    <property type="project" value="TreeGrafter"/>
</dbReference>
<feature type="binding site" evidence="9">
    <location>
        <position position="133"/>
    </location>
    <ligand>
        <name>Ca(2+)</name>
        <dbReference type="ChEBI" id="CHEBI:29108"/>
        <label>1</label>
    </ligand>
</feature>
<feature type="binding site" evidence="9">
    <location>
        <position position="150"/>
    </location>
    <ligand>
        <name>Ca(2+)</name>
        <dbReference type="ChEBI" id="CHEBI:29108"/>
        <label>1</label>
    </ligand>
</feature>
<comment type="cofactor">
    <cofactor evidence="9">
        <name>heme b</name>
        <dbReference type="ChEBI" id="CHEBI:60344"/>
    </cofactor>
    <text evidence="9">Binds 1 heme b (iron(II)-protoporphyrin IX) group per subunit.</text>
</comment>
<evidence type="ECO:0000256" key="11">
    <source>
        <dbReference type="PIRSR" id="PIRSR601621-4"/>
    </source>
</evidence>
<keyword evidence="9 12" id="KW-0106">Calcium</keyword>
<dbReference type="PROSITE" id="PS00436">
    <property type="entry name" value="PEROXIDASE_2"/>
    <property type="match status" value="1"/>
</dbReference>
<dbReference type="Gene3D" id="1.10.420.10">
    <property type="entry name" value="Peroxidase, domain 2"/>
    <property type="match status" value="1"/>
</dbReference>
<dbReference type="PANTHER" id="PTHR31356">
    <property type="entry name" value="THYLAKOID LUMENAL 29 KDA PROTEIN, CHLOROPLASTIC-RELATED"/>
    <property type="match status" value="1"/>
</dbReference>
<feature type="binding site" evidence="9">
    <location>
        <position position="282"/>
    </location>
    <ligand>
        <name>Ca(2+)</name>
        <dbReference type="ChEBI" id="CHEBI:29108"/>
        <label>2</label>
    </ligand>
</feature>
<keyword evidence="12" id="KW-0732">Signal</keyword>
<evidence type="ECO:0000256" key="1">
    <source>
        <dbReference type="ARBA" id="ARBA00006089"/>
    </source>
</evidence>
<feature type="disulfide bond" evidence="11">
    <location>
        <begin position="98"/>
        <end position="354"/>
    </location>
</feature>
<gene>
    <name evidence="14" type="ORF">B0T21DRAFT_324016</name>
</gene>
<dbReference type="PROSITE" id="PS50873">
    <property type="entry name" value="PEROXIDASE_4"/>
    <property type="match status" value="1"/>
</dbReference>
<dbReference type="Gene3D" id="1.10.520.10">
    <property type="match status" value="1"/>
</dbReference>
<dbReference type="GO" id="GO:0046872">
    <property type="term" value="F:metal ion binding"/>
    <property type="evidence" value="ECO:0007669"/>
    <property type="project" value="UniProtKB-UniRule"/>
</dbReference>
<keyword evidence="5 12" id="KW-0560">Oxidoreductase</keyword>
<dbReference type="InterPro" id="IPR044831">
    <property type="entry name" value="Ccp1-like"/>
</dbReference>
<keyword evidence="15" id="KW-1185">Reference proteome</keyword>
<feature type="binding site" evidence="9">
    <location>
        <position position="275"/>
    </location>
    <ligand>
        <name>Ca(2+)</name>
        <dbReference type="ChEBI" id="CHEBI:29108"/>
        <label>2</label>
    </ligand>
</feature>
<feature type="binding site" evidence="9">
    <location>
        <position position="148"/>
    </location>
    <ligand>
        <name>Ca(2+)</name>
        <dbReference type="ChEBI" id="CHEBI:29108"/>
        <label>1</label>
    </ligand>
</feature>
<protein>
    <recommendedName>
        <fullName evidence="12">Peroxidase</fullName>
        <ecNumber evidence="12">1.11.1.-</ecNumber>
    </recommendedName>
</protein>
<feature type="site" description="Transition state stabilizer" evidence="10">
    <location>
        <position position="128"/>
    </location>
</feature>
<dbReference type="InterPro" id="IPR019794">
    <property type="entry name" value="Peroxidases_AS"/>
</dbReference>
<evidence type="ECO:0000256" key="7">
    <source>
        <dbReference type="ARBA" id="ARBA00023180"/>
    </source>
</evidence>
<keyword evidence="3 9" id="KW-0349">Heme</keyword>
<dbReference type="InterPro" id="IPR001621">
    <property type="entry name" value="Ligninase"/>
</dbReference>
<feature type="domain" description="Plant heme peroxidase family profile" evidence="13">
    <location>
        <begin position="123"/>
        <end position="258"/>
    </location>
</feature>
<feature type="binding site" description="axial binding residue" evidence="9">
    <location>
        <position position="257"/>
    </location>
    <ligand>
        <name>heme b</name>
        <dbReference type="ChEBI" id="CHEBI:60344"/>
    </ligand>
    <ligandPart>
        <name>Fe</name>
        <dbReference type="ChEBI" id="CHEBI:18248"/>
    </ligandPart>
</feature>
<dbReference type="Proteomes" id="UP001172159">
    <property type="component" value="Unassembled WGS sequence"/>
</dbReference>
<evidence type="ECO:0000256" key="8">
    <source>
        <dbReference type="PIRSR" id="PIRSR601621-1"/>
    </source>
</evidence>
<organism evidence="14 15">
    <name type="scientific">Apiosordaria backusii</name>
    <dbReference type="NCBI Taxonomy" id="314023"/>
    <lineage>
        <taxon>Eukaryota</taxon>
        <taxon>Fungi</taxon>
        <taxon>Dikarya</taxon>
        <taxon>Ascomycota</taxon>
        <taxon>Pezizomycotina</taxon>
        <taxon>Sordariomycetes</taxon>
        <taxon>Sordariomycetidae</taxon>
        <taxon>Sordariales</taxon>
        <taxon>Lasiosphaeriaceae</taxon>
        <taxon>Apiosordaria</taxon>
    </lineage>
</organism>
<comment type="cofactor">
    <cofactor evidence="9 12">
        <name>Ca(2+)</name>
        <dbReference type="ChEBI" id="CHEBI:29108"/>
    </cofactor>
    <text evidence="9 12">Binds 2 calcium ions per subunit.</text>
</comment>
<dbReference type="PRINTS" id="PR00462">
    <property type="entry name" value="LIGNINASE"/>
</dbReference>
<comment type="caution">
    <text evidence="14">The sequence shown here is derived from an EMBL/GenBank/DDBJ whole genome shotgun (WGS) entry which is preliminary data.</text>
</comment>
<evidence type="ECO:0000256" key="3">
    <source>
        <dbReference type="ARBA" id="ARBA00022617"/>
    </source>
</evidence>
<feature type="binding site" evidence="9">
    <location>
        <position position="146"/>
    </location>
    <ligand>
        <name>Ca(2+)</name>
        <dbReference type="ChEBI" id="CHEBI:29108"/>
        <label>1</label>
    </ligand>
</feature>
<dbReference type="GO" id="GO:0020037">
    <property type="term" value="F:heme binding"/>
    <property type="evidence" value="ECO:0007669"/>
    <property type="project" value="UniProtKB-UniRule"/>
</dbReference>
<keyword evidence="2 12" id="KW-0575">Peroxidase</keyword>
<feature type="binding site" evidence="9">
    <location>
        <position position="277"/>
    </location>
    <ligand>
        <name>Ca(2+)</name>
        <dbReference type="ChEBI" id="CHEBI:29108"/>
        <label>2</label>
    </ligand>
</feature>
<evidence type="ECO:0000256" key="4">
    <source>
        <dbReference type="ARBA" id="ARBA00022723"/>
    </source>
</evidence>
<keyword evidence="6 9" id="KW-0408">Iron</keyword>
<evidence type="ECO:0000256" key="10">
    <source>
        <dbReference type="PIRSR" id="PIRSR601621-3"/>
    </source>
</evidence>
<reference evidence="14" key="1">
    <citation type="submission" date="2023-06" db="EMBL/GenBank/DDBJ databases">
        <title>Genome-scale phylogeny and comparative genomics of the fungal order Sordariales.</title>
        <authorList>
            <consortium name="Lawrence Berkeley National Laboratory"/>
            <person name="Hensen N."/>
            <person name="Bonometti L."/>
            <person name="Westerberg I."/>
            <person name="Brannstrom I.O."/>
            <person name="Guillou S."/>
            <person name="Cros-Aarteil S."/>
            <person name="Calhoun S."/>
            <person name="Haridas S."/>
            <person name="Kuo A."/>
            <person name="Mondo S."/>
            <person name="Pangilinan J."/>
            <person name="Riley R."/>
            <person name="Labutti K."/>
            <person name="Andreopoulos B."/>
            <person name="Lipzen A."/>
            <person name="Chen C."/>
            <person name="Yanf M."/>
            <person name="Daum C."/>
            <person name="Ng V."/>
            <person name="Clum A."/>
            <person name="Steindorff A."/>
            <person name="Ohm R."/>
            <person name="Martin F."/>
            <person name="Silar P."/>
            <person name="Natvig D."/>
            <person name="Lalanne C."/>
            <person name="Gautier V."/>
            <person name="Ament-Velasquez S.L."/>
            <person name="Kruys A."/>
            <person name="Hutchinson M.I."/>
            <person name="Powell A.J."/>
            <person name="Barry K."/>
            <person name="Miller A.N."/>
            <person name="Grigoriev I.V."/>
            <person name="Debuchy R."/>
            <person name="Gladieux P."/>
            <person name="Thoren M.H."/>
            <person name="Johannesson H."/>
        </authorList>
    </citation>
    <scope>NUCLEOTIDE SEQUENCE</scope>
    <source>
        <strain evidence="14">CBS 540.89</strain>
    </source>
</reference>
<dbReference type="EC" id="1.11.1.-" evidence="12"/>
<dbReference type="InterPro" id="IPR002016">
    <property type="entry name" value="Haem_peroxidase"/>
</dbReference>
<dbReference type="AlphaFoldDB" id="A0AA40EZP0"/>
<dbReference type="Pfam" id="PF00141">
    <property type="entry name" value="peroxidase"/>
    <property type="match status" value="1"/>
</dbReference>
<evidence type="ECO:0000256" key="5">
    <source>
        <dbReference type="ARBA" id="ARBA00023002"/>
    </source>
</evidence>
<feature type="active site" description="Proton acceptor" evidence="8">
    <location>
        <position position="132"/>
    </location>
</feature>
<name>A0AA40EZP0_9PEZI</name>